<dbReference type="OrthoDB" id="9807318at2"/>
<dbReference type="InterPro" id="IPR023192">
    <property type="entry name" value="TGS-like_dom_sf"/>
</dbReference>
<dbReference type="Gene3D" id="3.10.20.30">
    <property type="match status" value="1"/>
</dbReference>
<name>A0A1M5LB34_9FIRM</name>
<evidence type="ECO:0000259" key="8">
    <source>
        <dbReference type="PROSITE" id="PS51880"/>
    </source>
</evidence>
<feature type="domain" description="TGS" evidence="8">
    <location>
        <begin position="265"/>
        <end position="348"/>
    </location>
</feature>
<keyword evidence="3" id="KW-0547">Nucleotide-binding</keyword>
<feature type="coiled-coil region" evidence="6">
    <location>
        <begin position="117"/>
        <end position="160"/>
    </location>
</feature>
<evidence type="ECO:0000313" key="10">
    <source>
        <dbReference type="Proteomes" id="UP000242329"/>
    </source>
</evidence>
<accession>A0A1M5LB34</accession>
<evidence type="ECO:0000256" key="6">
    <source>
        <dbReference type="SAM" id="Coils"/>
    </source>
</evidence>
<keyword evidence="4" id="KW-0067">ATP-binding</keyword>
<dbReference type="InterPro" id="IPR027417">
    <property type="entry name" value="P-loop_NTPase"/>
</dbReference>
<dbReference type="PANTHER" id="PTHR23305">
    <property type="entry name" value="OBG GTPASE FAMILY"/>
    <property type="match status" value="1"/>
</dbReference>
<comment type="cofactor">
    <cofactor evidence="1">
        <name>Mg(2+)</name>
        <dbReference type="ChEBI" id="CHEBI:18420"/>
    </cofactor>
</comment>
<gene>
    <name evidence="9" type="ORF">SAMN02745221_00626</name>
</gene>
<evidence type="ECO:0000259" key="7">
    <source>
        <dbReference type="PROSITE" id="PS51710"/>
    </source>
</evidence>
<dbReference type="GO" id="GO:0005525">
    <property type="term" value="F:GTP binding"/>
    <property type="evidence" value="ECO:0007669"/>
    <property type="project" value="InterPro"/>
</dbReference>
<keyword evidence="6" id="KW-0175">Coiled coil</keyword>
<dbReference type="PROSITE" id="PS51880">
    <property type="entry name" value="TGS"/>
    <property type="match status" value="1"/>
</dbReference>
<dbReference type="SUPFAM" id="SSF52540">
    <property type="entry name" value="P-loop containing nucleoside triphosphate hydrolases"/>
    <property type="match status" value="1"/>
</dbReference>
<dbReference type="AlphaFoldDB" id="A0A1M5LB34"/>
<dbReference type="InterPro" id="IPR004095">
    <property type="entry name" value="TGS"/>
</dbReference>
<proteinExistence type="predicted"/>
<dbReference type="Gene3D" id="1.10.150.300">
    <property type="entry name" value="TGS-like domain"/>
    <property type="match status" value="1"/>
</dbReference>
<protein>
    <recommendedName>
        <fullName evidence="11">Ribosome-binding ATPase YchF</fullName>
    </recommendedName>
</protein>
<dbReference type="InterPro" id="IPR006073">
    <property type="entry name" value="GTP-bd"/>
</dbReference>
<dbReference type="PANTHER" id="PTHR23305:SF18">
    <property type="entry name" value="OBG-TYPE G DOMAIN-CONTAINING PROTEIN"/>
    <property type="match status" value="1"/>
</dbReference>
<evidence type="ECO:0000256" key="2">
    <source>
        <dbReference type="ARBA" id="ARBA00022723"/>
    </source>
</evidence>
<evidence type="ECO:0000256" key="5">
    <source>
        <dbReference type="ARBA" id="ARBA00022842"/>
    </source>
</evidence>
<keyword evidence="5" id="KW-0460">Magnesium</keyword>
<dbReference type="GO" id="GO:0005737">
    <property type="term" value="C:cytoplasm"/>
    <property type="evidence" value="ECO:0007669"/>
    <property type="project" value="TreeGrafter"/>
</dbReference>
<dbReference type="Gene3D" id="3.40.50.300">
    <property type="entry name" value="P-loop containing nucleotide triphosphate hydrolases"/>
    <property type="match status" value="1"/>
</dbReference>
<dbReference type="Pfam" id="PF06071">
    <property type="entry name" value="YchF-GTPase_C"/>
    <property type="match status" value="1"/>
</dbReference>
<evidence type="ECO:0000256" key="4">
    <source>
        <dbReference type="ARBA" id="ARBA00022840"/>
    </source>
</evidence>
<evidence type="ECO:0000313" key="9">
    <source>
        <dbReference type="EMBL" id="SHG62324.1"/>
    </source>
</evidence>
<evidence type="ECO:0000256" key="3">
    <source>
        <dbReference type="ARBA" id="ARBA00022741"/>
    </source>
</evidence>
<dbReference type="STRING" id="1123382.SAMN02745221_00626"/>
<dbReference type="InterPro" id="IPR012675">
    <property type="entry name" value="Beta-grasp_dom_sf"/>
</dbReference>
<dbReference type="GO" id="GO:0046872">
    <property type="term" value="F:metal ion binding"/>
    <property type="evidence" value="ECO:0007669"/>
    <property type="project" value="UniProtKB-KW"/>
</dbReference>
<evidence type="ECO:0000256" key="1">
    <source>
        <dbReference type="ARBA" id="ARBA00001946"/>
    </source>
</evidence>
<dbReference type="EMBL" id="FQWY01000007">
    <property type="protein sequence ID" value="SHG62324.1"/>
    <property type="molecule type" value="Genomic_DNA"/>
</dbReference>
<evidence type="ECO:0008006" key="11">
    <source>
        <dbReference type="Google" id="ProtNLM"/>
    </source>
</evidence>
<dbReference type="NCBIfam" id="TIGR00092">
    <property type="entry name" value="redox-regulated ATPase YchF"/>
    <property type="match status" value="1"/>
</dbReference>
<sequence>MQLGIIGLPMVGKTTIYELLTGNKEGKLTAGKTNTAMARIPDARVDFLSSLFNPRRTTYAQLEVVDIPGLVPGEGKSASVFLDAVRKADALLHVVRAFEDEINGEINPLGDFETLNYELLLADLDLIEKRIERINANKKKNQMLKELALLEKLKKALEEEKPLSSVELDEEETAIIQNYQFLTTKPMLVCLNVDEKVLSGSDYKDREKIISLLNHKHIPVVEVSAHLEKEISELSEEEKEIFMQEMGLTEPGIVKIARSMYARLGLISFFTVGEDEVKAWTIEKGTTAKKAAGKIHSDIERGFIRAEVIDYQALYELKSIAAVKEKGLFRLEGKDYIVKDGDIIHFRFNV</sequence>
<dbReference type="CDD" id="cd04867">
    <property type="entry name" value="TGS_YchF_OLA1"/>
    <property type="match status" value="1"/>
</dbReference>
<dbReference type="GO" id="GO:0005524">
    <property type="term" value="F:ATP binding"/>
    <property type="evidence" value="ECO:0007669"/>
    <property type="project" value="UniProtKB-KW"/>
</dbReference>
<keyword evidence="10" id="KW-1185">Reference proteome</keyword>
<dbReference type="InterPro" id="IPR012676">
    <property type="entry name" value="TGS-like"/>
</dbReference>
<dbReference type="GO" id="GO:0016887">
    <property type="term" value="F:ATP hydrolysis activity"/>
    <property type="evidence" value="ECO:0007669"/>
    <property type="project" value="InterPro"/>
</dbReference>
<dbReference type="InterPro" id="IPR013029">
    <property type="entry name" value="YchF_C"/>
</dbReference>
<dbReference type="InterPro" id="IPR031167">
    <property type="entry name" value="G_OBG"/>
</dbReference>
<organism evidence="9 10">
    <name type="scientific">Thermosyntropha lipolytica DSM 11003</name>
    <dbReference type="NCBI Taxonomy" id="1123382"/>
    <lineage>
        <taxon>Bacteria</taxon>
        <taxon>Bacillati</taxon>
        <taxon>Bacillota</taxon>
        <taxon>Clostridia</taxon>
        <taxon>Eubacteriales</taxon>
        <taxon>Syntrophomonadaceae</taxon>
        <taxon>Thermosyntropha</taxon>
    </lineage>
</organism>
<dbReference type="SUPFAM" id="SSF81271">
    <property type="entry name" value="TGS-like"/>
    <property type="match status" value="1"/>
</dbReference>
<dbReference type="Proteomes" id="UP000242329">
    <property type="component" value="Unassembled WGS sequence"/>
</dbReference>
<reference evidence="10" key="1">
    <citation type="submission" date="2016-11" db="EMBL/GenBank/DDBJ databases">
        <authorList>
            <person name="Varghese N."/>
            <person name="Submissions S."/>
        </authorList>
    </citation>
    <scope>NUCLEOTIDE SEQUENCE [LARGE SCALE GENOMIC DNA]</scope>
    <source>
        <strain evidence="10">DSM 11003</strain>
    </source>
</reference>
<dbReference type="FunFam" id="1.10.150.300:FF:000004">
    <property type="entry name" value="Ribosome-binding ATPase YchF"/>
    <property type="match status" value="1"/>
</dbReference>
<feature type="domain" description="OBG-type G" evidence="7">
    <location>
        <begin position="81"/>
        <end position="243"/>
    </location>
</feature>
<dbReference type="Pfam" id="PF01926">
    <property type="entry name" value="MMR_HSR1"/>
    <property type="match status" value="1"/>
</dbReference>
<keyword evidence="2" id="KW-0479">Metal-binding</keyword>
<dbReference type="InterPro" id="IPR004396">
    <property type="entry name" value="ATPase_YchF/OLA1"/>
</dbReference>
<dbReference type="PROSITE" id="PS51710">
    <property type="entry name" value="G_OBG"/>
    <property type="match status" value="1"/>
</dbReference>
<dbReference type="PIRSF" id="PIRSF006641">
    <property type="entry name" value="CHP00092"/>
    <property type="match status" value="1"/>
</dbReference>
<dbReference type="FunFam" id="3.10.20.30:FF:000001">
    <property type="entry name" value="Ribosome-binding ATPase YchF"/>
    <property type="match status" value="1"/>
</dbReference>
<dbReference type="PRINTS" id="PR00326">
    <property type="entry name" value="GTP1OBG"/>
</dbReference>